<evidence type="ECO:0000256" key="3">
    <source>
        <dbReference type="ARBA" id="ARBA00022598"/>
    </source>
</evidence>
<name>A0ABU2LV71_9ACTN</name>
<feature type="binding site" evidence="8">
    <location>
        <begin position="153"/>
        <end position="156"/>
    </location>
    <ligand>
        <name>ATP</name>
        <dbReference type="ChEBI" id="CHEBI:30616"/>
    </ligand>
</feature>
<keyword evidence="4 8" id="KW-0566">Pantothenate biosynthesis</keyword>
<feature type="binding site" evidence="8">
    <location>
        <position position="159"/>
    </location>
    <ligand>
        <name>(R)-pantoate</name>
        <dbReference type="ChEBI" id="CHEBI:15980"/>
    </ligand>
</feature>
<dbReference type="InterPro" id="IPR042176">
    <property type="entry name" value="Pantoate_ligase_C"/>
</dbReference>
<evidence type="ECO:0000313" key="9">
    <source>
        <dbReference type="EMBL" id="MDT0321479.1"/>
    </source>
</evidence>
<feature type="binding site" evidence="8">
    <location>
        <begin position="32"/>
        <end position="39"/>
    </location>
    <ligand>
        <name>ATP</name>
        <dbReference type="ChEBI" id="CHEBI:30616"/>
    </ligand>
</feature>
<dbReference type="HAMAP" id="MF_00158">
    <property type="entry name" value="PanC"/>
    <property type="match status" value="1"/>
</dbReference>
<feature type="binding site" evidence="8">
    <location>
        <position position="182"/>
    </location>
    <ligand>
        <name>ATP</name>
        <dbReference type="ChEBI" id="CHEBI:30616"/>
    </ligand>
</feature>
<comment type="caution">
    <text evidence="9">The sequence shown here is derived from an EMBL/GenBank/DDBJ whole genome shotgun (WGS) entry which is preliminary data.</text>
</comment>
<sequence length="289" mass="30569">MTGKPGIPVAHDAKELHRLYAPGVPRAVVMTMGALHEGHAANIRAARELLGPDGQLVVTVYVNPLQFGPDEDYARYPRTLDADVALAAEAGADLVFAPGDAEMYPHGTPGVRVVAGELGERLEGASRPGHFDGVLTVVAKLLHLTRPDHAFFGEKDAQQLALVRRMVRDLDFPVEIVATPTVRDPDGLARSSRNRYLSPAERASALAISRALAAGAADAPRGAAAVRAAAREVLAAEPGIQLDYMVLVGPLDFLDVPDDHTGEAVLAVAARVGTTRLIDNARLTVEAAR</sequence>
<dbReference type="Gene3D" id="3.30.1300.10">
    <property type="entry name" value="Pantoate-beta-alanine ligase, C-terminal domain"/>
    <property type="match status" value="1"/>
</dbReference>
<evidence type="ECO:0000256" key="8">
    <source>
        <dbReference type="HAMAP-Rule" id="MF_00158"/>
    </source>
</evidence>
<comment type="pathway">
    <text evidence="1 8">Cofactor biosynthesis; (R)-pantothenate biosynthesis; (R)-pantothenate from (R)-pantoate and beta-alanine: step 1/1.</text>
</comment>
<dbReference type="PANTHER" id="PTHR21299:SF1">
    <property type="entry name" value="PANTOATE--BETA-ALANINE LIGASE"/>
    <property type="match status" value="1"/>
</dbReference>
<dbReference type="Pfam" id="PF02569">
    <property type="entry name" value="Pantoate_ligase"/>
    <property type="match status" value="1"/>
</dbReference>
<protein>
    <recommendedName>
        <fullName evidence="8">Pantothenate synthetase</fullName>
        <shortName evidence="8">PS</shortName>
        <ecNumber evidence="8">6.3.2.1</ecNumber>
    </recommendedName>
    <alternativeName>
        <fullName evidence="8">Pantoate--beta-alanine ligase</fullName>
    </alternativeName>
    <alternativeName>
        <fullName evidence="8">Pantoate-activating enzyme</fullName>
    </alternativeName>
</protein>
<comment type="catalytic activity">
    <reaction evidence="7 8">
        <text>(R)-pantoate + beta-alanine + ATP = (R)-pantothenate + AMP + diphosphate + H(+)</text>
        <dbReference type="Rhea" id="RHEA:10912"/>
        <dbReference type="ChEBI" id="CHEBI:15378"/>
        <dbReference type="ChEBI" id="CHEBI:15980"/>
        <dbReference type="ChEBI" id="CHEBI:29032"/>
        <dbReference type="ChEBI" id="CHEBI:30616"/>
        <dbReference type="ChEBI" id="CHEBI:33019"/>
        <dbReference type="ChEBI" id="CHEBI:57966"/>
        <dbReference type="ChEBI" id="CHEBI:456215"/>
        <dbReference type="EC" id="6.3.2.1"/>
    </reaction>
</comment>
<organism evidence="9 10">
    <name type="scientific">Streptomyces millisiae</name>
    <dbReference type="NCBI Taxonomy" id="3075542"/>
    <lineage>
        <taxon>Bacteria</taxon>
        <taxon>Bacillati</taxon>
        <taxon>Actinomycetota</taxon>
        <taxon>Actinomycetes</taxon>
        <taxon>Kitasatosporales</taxon>
        <taxon>Streptomycetaceae</taxon>
        <taxon>Streptomyces</taxon>
    </lineage>
</organism>
<keyword evidence="6 8" id="KW-0067">ATP-binding</keyword>
<evidence type="ECO:0000256" key="5">
    <source>
        <dbReference type="ARBA" id="ARBA00022741"/>
    </source>
</evidence>
<dbReference type="NCBIfam" id="TIGR00018">
    <property type="entry name" value="panC"/>
    <property type="match status" value="1"/>
</dbReference>
<reference evidence="10" key="1">
    <citation type="submission" date="2023-07" db="EMBL/GenBank/DDBJ databases">
        <title>30 novel species of actinomycetes from the DSMZ collection.</title>
        <authorList>
            <person name="Nouioui I."/>
        </authorList>
    </citation>
    <scope>NUCLEOTIDE SEQUENCE [LARGE SCALE GENOMIC DNA]</scope>
    <source>
        <strain evidence="10">DSM 44918</strain>
    </source>
</reference>
<gene>
    <name evidence="8 9" type="primary">panC</name>
    <name evidence="9" type="ORF">RNC47_24420</name>
</gene>
<evidence type="ECO:0000256" key="1">
    <source>
        <dbReference type="ARBA" id="ARBA00004990"/>
    </source>
</evidence>
<dbReference type="GO" id="GO:0016874">
    <property type="term" value="F:ligase activity"/>
    <property type="evidence" value="ECO:0007669"/>
    <property type="project" value="UniProtKB-KW"/>
</dbReference>
<dbReference type="CDD" id="cd00560">
    <property type="entry name" value="PanC"/>
    <property type="match status" value="1"/>
</dbReference>
<keyword evidence="3 8" id="KW-0436">Ligase</keyword>
<evidence type="ECO:0000313" key="10">
    <source>
        <dbReference type="Proteomes" id="UP001183420"/>
    </source>
</evidence>
<evidence type="ECO:0000256" key="7">
    <source>
        <dbReference type="ARBA" id="ARBA00048258"/>
    </source>
</evidence>
<dbReference type="EMBL" id="JAVREM010000041">
    <property type="protein sequence ID" value="MDT0321479.1"/>
    <property type="molecule type" value="Genomic_DNA"/>
</dbReference>
<comment type="subcellular location">
    <subcellularLocation>
        <location evidence="8">Cytoplasm</location>
    </subcellularLocation>
</comment>
<feature type="binding site" evidence="8">
    <location>
        <position position="66"/>
    </location>
    <ligand>
        <name>beta-alanine</name>
        <dbReference type="ChEBI" id="CHEBI:57966"/>
    </ligand>
</feature>
<dbReference type="SUPFAM" id="SSF52374">
    <property type="entry name" value="Nucleotidylyl transferase"/>
    <property type="match status" value="1"/>
</dbReference>
<evidence type="ECO:0000256" key="4">
    <source>
        <dbReference type="ARBA" id="ARBA00022655"/>
    </source>
</evidence>
<dbReference type="InterPro" id="IPR003721">
    <property type="entry name" value="Pantoate_ligase"/>
</dbReference>
<feature type="binding site" evidence="8">
    <location>
        <position position="66"/>
    </location>
    <ligand>
        <name>(R)-pantoate</name>
        <dbReference type="ChEBI" id="CHEBI:15980"/>
    </ligand>
</feature>
<keyword evidence="10" id="KW-1185">Reference proteome</keyword>
<keyword evidence="8" id="KW-0963">Cytoplasm</keyword>
<dbReference type="RefSeq" id="WP_311601700.1">
    <property type="nucleotide sequence ID" value="NZ_JAVREM010000041.1"/>
</dbReference>
<feature type="active site" description="Proton donor" evidence="8">
    <location>
        <position position="39"/>
    </location>
</feature>
<feature type="binding site" evidence="8">
    <location>
        <begin position="190"/>
        <end position="193"/>
    </location>
    <ligand>
        <name>ATP</name>
        <dbReference type="ChEBI" id="CHEBI:30616"/>
    </ligand>
</feature>
<evidence type="ECO:0000256" key="2">
    <source>
        <dbReference type="ARBA" id="ARBA00009256"/>
    </source>
</evidence>
<evidence type="ECO:0000256" key="6">
    <source>
        <dbReference type="ARBA" id="ARBA00022840"/>
    </source>
</evidence>
<proteinExistence type="inferred from homology"/>
<comment type="function">
    <text evidence="8">Catalyzes the condensation of pantoate with beta-alanine in an ATP-dependent reaction via a pantoyl-adenylate intermediate.</text>
</comment>
<accession>A0ABU2LV71</accession>
<dbReference type="PANTHER" id="PTHR21299">
    <property type="entry name" value="CYTIDYLATE KINASE/PANTOATE-BETA-ALANINE LIGASE"/>
    <property type="match status" value="1"/>
</dbReference>
<keyword evidence="5 8" id="KW-0547">Nucleotide-binding</keyword>
<comment type="miscellaneous">
    <text evidence="8">The reaction proceeds by a bi uni uni bi ping pong mechanism.</text>
</comment>
<dbReference type="EC" id="6.3.2.1" evidence="8"/>
<comment type="similarity">
    <text evidence="2 8">Belongs to the pantothenate synthetase family.</text>
</comment>
<dbReference type="InterPro" id="IPR014729">
    <property type="entry name" value="Rossmann-like_a/b/a_fold"/>
</dbReference>
<dbReference type="Gene3D" id="3.40.50.620">
    <property type="entry name" value="HUPs"/>
    <property type="match status" value="1"/>
</dbReference>
<dbReference type="Proteomes" id="UP001183420">
    <property type="component" value="Unassembled WGS sequence"/>
</dbReference>
<comment type="subunit">
    <text evidence="8">Homodimer.</text>
</comment>